<dbReference type="EMBL" id="DS028202">
    <property type="protein sequence ID" value="EEY69584.1"/>
    <property type="molecule type" value="Genomic_DNA"/>
</dbReference>
<dbReference type="HOGENOM" id="CLU_2215120_0_0_1"/>
<dbReference type="Proteomes" id="UP000006643">
    <property type="component" value="Unassembled WGS sequence"/>
</dbReference>
<sequence length="107" mass="12894">MWNQSEVLGPRARYFWPFLMVPFDERRGNRLSRKQRCFNFHLSSTRIYVEWKIKGRFKVLNGVTDRHAHTTNARMICSAAVLHNLLVDIGDEEENTYMEQFYRHDNE</sequence>
<gene>
    <name evidence="4" type="ORF">PITG_19341</name>
</gene>
<evidence type="ECO:0000256" key="2">
    <source>
        <dbReference type="ARBA" id="ARBA00022723"/>
    </source>
</evidence>
<accession>D0NZM4</accession>
<comment type="cofactor">
    <cofactor evidence="1">
        <name>a divalent metal cation</name>
        <dbReference type="ChEBI" id="CHEBI:60240"/>
    </cofactor>
</comment>
<keyword evidence="5" id="KW-1185">Reference proteome</keyword>
<reference evidence="5" key="1">
    <citation type="journal article" date="2009" name="Nature">
        <title>Genome sequence and analysis of the Irish potato famine pathogen Phytophthora infestans.</title>
        <authorList>
            <consortium name="The Broad Institute Genome Sequencing Platform"/>
            <person name="Haas B.J."/>
            <person name="Kamoun S."/>
            <person name="Zody M.C."/>
            <person name="Jiang R.H."/>
            <person name="Handsaker R.E."/>
            <person name="Cano L.M."/>
            <person name="Grabherr M."/>
            <person name="Kodira C.D."/>
            <person name="Raffaele S."/>
            <person name="Torto-Alalibo T."/>
            <person name="Bozkurt T.O."/>
            <person name="Ah-Fong A.M."/>
            <person name="Alvarado L."/>
            <person name="Anderson V.L."/>
            <person name="Armstrong M.R."/>
            <person name="Avrova A."/>
            <person name="Baxter L."/>
            <person name="Beynon J."/>
            <person name="Boevink P.C."/>
            <person name="Bollmann S.R."/>
            <person name="Bos J.I."/>
            <person name="Bulone V."/>
            <person name="Cai G."/>
            <person name="Cakir C."/>
            <person name="Carrington J.C."/>
            <person name="Chawner M."/>
            <person name="Conti L."/>
            <person name="Costanzo S."/>
            <person name="Ewan R."/>
            <person name="Fahlgren N."/>
            <person name="Fischbach M.A."/>
            <person name="Fugelstad J."/>
            <person name="Gilroy E.M."/>
            <person name="Gnerre S."/>
            <person name="Green P.J."/>
            <person name="Grenville-Briggs L.J."/>
            <person name="Griffith J."/>
            <person name="Grunwald N.J."/>
            <person name="Horn K."/>
            <person name="Horner N.R."/>
            <person name="Hu C.H."/>
            <person name="Huitema E."/>
            <person name="Jeong D.H."/>
            <person name="Jones A.M."/>
            <person name="Jones J.D."/>
            <person name="Jones R.W."/>
            <person name="Karlsson E.K."/>
            <person name="Kunjeti S.G."/>
            <person name="Lamour K."/>
            <person name="Liu Z."/>
            <person name="Ma L."/>
            <person name="Maclean D."/>
            <person name="Chibucos M.C."/>
            <person name="McDonald H."/>
            <person name="McWalters J."/>
            <person name="Meijer H.J."/>
            <person name="Morgan W."/>
            <person name="Morris P.F."/>
            <person name="Munro C.A."/>
            <person name="O'Neill K."/>
            <person name="Ospina-Giraldo M."/>
            <person name="Pinzon A."/>
            <person name="Pritchard L."/>
            <person name="Ramsahoye B."/>
            <person name="Ren Q."/>
            <person name="Restrepo S."/>
            <person name="Roy S."/>
            <person name="Sadanandom A."/>
            <person name="Savidor A."/>
            <person name="Schornack S."/>
            <person name="Schwartz D.C."/>
            <person name="Schumann U.D."/>
            <person name="Schwessinger B."/>
            <person name="Seyer L."/>
            <person name="Sharpe T."/>
            <person name="Silvar C."/>
            <person name="Song J."/>
            <person name="Studholme D.J."/>
            <person name="Sykes S."/>
            <person name="Thines M."/>
            <person name="van de Vondervoort P.J."/>
            <person name="Phuntumart V."/>
            <person name="Wawra S."/>
            <person name="Weide R."/>
            <person name="Win J."/>
            <person name="Young C."/>
            <person name="Zhou S."/>
            <person name="Fry W."/>
            <person name="Meyers B.C."/>
            <person name="van West P."/>
            <person name="Ristaino J."/>
            <person name="Govers F."/>
            <person name="Birch P.R."/>
            <person name="Whisson S.C."/>
            <person name="Judelson H.S."/>
            <person name="Nusbaum C."/>
        </authorList>
    </citation>
    <scope>NUCLEOTIDE SEQUENCE [LARGE SCALE GENOMIC DNA]</scope>
    <source>
        <strain evidence="5">T30-4</strain>
    </source>
</reference>
<dbReference type="VEuPathDB" id="FungiDB:PITG_19341"/>
<name>D0NZM4_PHYIT</name>
<dbReference type="KEGG" id="pif:PITG_19341"/>
<protein>
    <recommendedName>
        <fullName evidence="3">DDE Tnp4 domain-containing protein</fullName>
    </recommendedName>
</protein>
<evidence type="ECO:0000313" key="5">
    <source>
        <dbReference type="Proteomes" id="UP000006643"/>
    </source>
</evidence>
<proteinExistence type="predicted"/>
<dbReference type="AlphaFoldDB" id="D0NZM4"/>
<dbReference type="GeneID" id="9473674"/>
<dbReference type="InterPro" id="IPR027806">
    <property type="entry name" value="HARBI1_dom"/>
</dbReference>
<dbReference type="GO" id="GO:0046872">
    <property type="term" value="F:metal ion binding"/>
    <property type="evidence" value="ECO:0007669"/>
    <property type="project" value="UniProtKB-KW"/>
</dbReference>
<evidence type="ECO:0000259" key="3">
    <source>
        <dbReference type="Pfam" id="PF13359"/>
    </source>
</evidence>
<dbReference type="InParanoid" id="D0NZM4"/>
<organism evidence="4 5">
    <name type="scientific">Phytophthora infestans (strain T30-4)</name>
    <name type="common">Potato late blight agent</name>
    <dbReference type="NCBI Taxonomy" id="403677"/>
    <lineage>
        <taxon>Eukaryota</taxon>
        <taxon>Sar</taxon>
        <taxon>Stramenopiles</taxon>
        <taxon>Oomycota</taxon>
        <taxon>Peronosporomycetes</taxon>
        <taxon>Peronosporales</taxon>
        <taxon>Peronosporaceae</taxon>
        <taxon>Phytophthora</taxon>
    </lineage>
</organism>
<dbReference type="OrthoDB" id="2668416at2759"/>
<evidence type="ECO:0000313" key="4">
    <source>
        <dbReference type="EMBL" id="EEY69584.1"/>
    </source>
</evidence>
<dbReference type="RefSeq" id="XP_002997192.1">
    <property type="nucleotide sequence ID" value="XM_002997146.1"/>
</dbReference>
<feature type="domain" description="DDE Tnp4" evidence="3">
    <location>
        <begin position="8"/>
        <end position="84"/>
    </location>
</feature>
<dbReference type="Pfam" id="PF13359">
    <property type="entry name" value="DDE_Tnp_4"/>
    <property type="match status" value="1"/>
</dbReference>
<evidence type="ECO:0000256" key="1">
    <source>
        <dbReference type="ARBA" id="ARBA00001968"/>
    </source>
</evidence>
<keyword evidence="2" id="KW-0479">Metal-binding</keyword>